<protein>
    <recommendedName>
        <fullName evidence="2">ADP-ribosylation/Crystallin J1</fullName>
    </recommendedName>
</protein>
<dbReference type="Pfam" id="PF03747">
    <property type="entry name" value="ADP_ribosyl_GH"/>
    <property type="match status" value="1"/>
</dbReference>
<evidence type="ECO:0000313" key="1">
    <source>
        <dbReference type="EMBL" id="ABG51858.1"/>
    </source>
</evidence>
<dbReference type="OrthoDB" id="574287at2"/>
<dbReference type="InterPro" id="IPR005502">
    <property type="entry name" value="Ribosyl_crysJ1"/>
</dbReference>
<accession>Q111G6</accession>
<proteinExistence type="predicted"/>
<dbReference type="STRING" id="203124.Tery_2665"/>
<name>Q111G6_TRIEI</name>
<organism evidence="1">
    <name type="scientific">Trichodesmium erythraeum (strain IMS101)</name>
    <dbReference type="NCBI Taxonomy" id="203124"/>
    <lineage>
        <taxon>Bacteria</taxon>
        <taxon>Bacillati</taxon>
        <taxon>Cyanobacteriota</taxon>
        <taxon>Cyanophyceae</taxon>
        <taxon>Oscillatoriophycideae</taxon>
        <taxon>Oscillatoriales</taxon>
        <taxon>Microcoleaceae</taxon>
        <taxon>Trichodesmium</taxon>
    </lineage>
</organism>
<dbReference type="eggNOG" id="COG1397">
    <property type="taxonomic scope" value="Bacteria"/>
</dbReference>
<dbReference type="SUPFAM" id="SSF101478">
    <property type="entry name" value="ADP-ribosylglycohydrolase"/>
    <property type="match status" value="1"/>
</dbReference>
<dbReference type="Gene3D" id="1.10.4080.10">
    <property type="entry name" value="ADP-ribosylation/Crystallin J1"/>
    <property type="match status" value="1"/>
</dbReference>
<dbReference type="InterPro" id="IPR036705">
    <property type="entry name" value="Ribosyl_crysJ1_sf"/>
</dbReference>
<dbReference type="AlphaFoldDB" id="Q111G6"/>
<reference evidence="1" key="1">
    <citation type="submission" date="2006-06" db="EMBL/GenBank/DDBJ databases">
        <title>Complete sequence of Trichodesmium erythraeum IMS101.</title>
        <authorList>
            <consortium name="US DOE Joint Genome Institute"/>
            <person name="Copeland A."/>
            <person name="Lucas S."/>
            <person name="Lapidus A."/>
            <person name="Barry K."/>
            <person name="Detter J.C."/>
            <person name="Glavina del Rio T."/>
            <person name="Hammon N."/>
            <person name="Israni S."/>
            <person name="Dalin E."/>
            <person name="Tice H."/>
            <person name="Pitluck S."/>
            <person name="Kiss H."/>
            <person name="Munk A.C."/>
            <person name="Brettin T."/>
            <person name="Bruce D."/>
            <person name="Han C."/>
            <person name="Tapia R."/>
            <person name="Gilna P."/>
            <person name="Schmutz J."/>
            <person name="Larimer F."/>
            <person name="Land M."/>
            <person name="Hauser L."/>
            <person name="Kyrpides N."/>
            <person name="Kim E."/>
            <person name="Richardson P."/>
        </authorList>
    </citation>
    <scope>NUCLEOTIDE SEQUENCE [LARGE SCALE GENOMIC DNA]</scope>
    <source>
        <strain evidence="1">IMS101</strain>
    </source>
</reference>
<dbReference type="EMBL" id="CP000393">
    <property type="protein sequence ID" value="ABG51858.1"/>
    <property type="molecule type" value="Genomic_DNA"/>
</dbReference>
<sequence length="379" mass="43076">MQYSLLKKFQGALLGAVLGNYIGSHFEYQVRKNRGNYKLFINQHKCYLSNSQKNYLQKWGEATFNCAKSLISQQEFNEENWQKVYIEWKNKWEDQKDYTGEPNKIKDSPIELEKLVRRVNDKESNFQYINDDVLIPTASNAIIASLPVSLMYHEDELKLQQKLRQWGNVWQNCLEVNLSNLVIGYTIAQALTERLDPRTIIPKIINYIGEKESIVDQLRQVEKLINQGANLDAAINIFSKNVSFFDNGQISNEGQQKSQSCTFFIPISLALYCFLSTPEDFGLAVLCSARTAWSTQVCAIVSTLSGAYNSIAGVPVEWRQKMGVELLGMKDEVEIMKLAKSLWAVWCGVYDPNNLTQSLVPAVAASNVIRPRPCPANGY</sequence>
<dbReference type="RefSeq" id="WP_011612220.1">
    <property type="nucleotide sequence ID" value="NC_008312.1"/>
</dbReference>
<evidence type="ECO:0008006" key="2">
    <source>
        <dbReference type="Google" id="ProtNLM"/>
    </source>
</evidence>
<gene>
    <name evidence="1" type="ordered locus">Tery_2665</name>
</gene>
<dbReference type="KEGG" id="ter:Tery_2665"/>
<dbReference type="HOGENOM" id="CLU_078460_0_0_3"/>